<dbReference type="AlphaFoldDB" id="A0A024GGA5"/>
<accession>A0A024GGA5</accession>
<proteinExistence type="predicted"/>
<name>A0A024GGA5_9STRA</name>
<reference evidence="1 2" key="1">
    <citation type="submission" date="2012-05" db="EMBL/GenBank/DDBJ databases">
        <title>Recombination and specialization in a pathogen metapopulation.</title>
        <authorList>
            <person name="Gardiner A."/>
            <person name="Kemen E."/>
            <person name="Schultz-Larsen T."/>
            <person name="MacLean D."/>
            <person name="Van Oosterhout C."/>
            <person name="Jones J.D.G."/>
        </authorList>
    </citation>
    <scope>NUCLEOTIDE SEQUENCE [LARGE SCALE GENOMIC DNA]</scope>
    <source>
        <strain evidence="1 2">Ac Nc2</strain>
    </source>
</reference>
<organism evidence="1 2">
    <name type="scientific">Albugo candida</name>
    <dbReference type="NCBI Taxonomy" id="65357"/>
    <lineage>
        <taxon>Eukaryota</taxon>
        <taxon>Sar</taxon>
        <taxon>Stramenopiles</taxon>
        <taxon>Oomycota</taxon>
        <taxon>Peronosporomycetes</taxon>
        <taxon>Albuginales</taxon>
        <taxon>Albuginaceae</taxon>
        <taxon>Albugo</taxon>
    </lineage>
</organism>
<dbReference type="InParanoid" id="A0A024GGA5"/>
<evidence type="ECO:0000313" key="1">
    <source>
        <dbReference type="EMBL" id="CCI45563.1"/>
    </source>
</evidence>
<comment type="caution">
    <text evidence="1">The sequence shown here is derived from an EMBL/GenBank/DDBJ whole genome shotgun (WGS) entry which is preliminary data.</text>
</comment>
<dbReference type="EMBL" id="CAIX01000101">
    <property type="protein sequence ID" value="CCI45563.1"/>
    <property type="molecule type" value="Genomic_DNA"/>
</dbReference>
<evidence type="ECO:0000313" key="2">
    <source>
        <dbReference type="Proteomes" id="UP000053237"/>
    </source>
</evidence>
<dbReference type="Proteomes" id="UP000053237">
    <property type="component" value="Unassembled WGS sequence"/>
</dbReference>
<protein>
    <submittedName>
        <fullName evidence="1">Uncharacterized protein</fullName>
    </submittedName>
</protein>
<gene>
    <name evidence="1" type="ORF">BN9_064600</name>
</gene>
<keyword evidence="2" id="KW-1185">Reference proteome</keyword>
<sequence>MPSINHDMGETLGEKQTRHFILLWIGNVEAINSLGRFMLLIRKNFSPEWRGLNLLNWTNRSLFNNDWWHFLTHRVCVYMMAHVALTTARALYCIRECSFAIRSVAFEEGLHNWLDANADVDDQLALILTHPLTIISTNSIFYRGAVHSANFSSKCGFHVYPDASMSSSPCSGRVGCLCSHRGCHFVPTFHLASPQKLESFDMECKEVRECRKRDASAHFEKRIKFDDRMIKLKSKNTFHQVKLGHVAYP</sequence>